<dbReference type="Pfam" id="PF25474">
    <property type="entry name" value="TPR_TmcB"/>
    <property type="match status" value="1"/>
</dbReference>
<protein>
    <recommendedName>
        <fullName evidence="3">TmcB/TmcC TPR repeats domain-containing protein</fullName>
    </recommendedName>
</protein>
<accession>A0A5J4TLU2</accession>
<evidence type="ECO:0000259" key="3">
    <source>
        <dbReference type="Pfam" id="PF25474"/>
    </source>
</evidence>
<dbReference type="Proteomes" id="UP000324800">
    <property type="component" value="Unassembled WGS sequence"/>
</dbReference>
<feature type="compositionally biased region" description="Polar residues" evidence="1">
    <location>
        <begin position="87"/>
        <end position="102"/>
    </location>
</feature>
<dbReference type="EMBL" id="SNRW01029456">
    <property type="protein sequence ID" value="KAA6358723.1"/>
    <property type="molecule type" value="Genomic_DNA"/>
</dbReference>
<evidence type="ECO:0000313" key="4">
    <source>
        <dbReference type="EMBL" id="KAA6358723.1"/>
    </source>
</evidence>
<feature type="region of interest" description="Disordered" evidence="1">
    <location>
        <begin position="87"/>
        <end position="123"/>
    </location>
</feature>
<name>A0A5J4TLU2_9EUKA</name>
<sequence>MKKSPIYGNLPGLLTKIVHSESEARKLYEELLAQHPRNTMVIRNLAKLMVDIYRQEDDAEILFQRADTLEQEQSVIQQQQKGFDQSQLSSQLGTVHQDQENQSHMSHHSHNSHHHAHHHKKKHNNLEHIMAEITKGSQESGSSDDIKFLNRLLLSLILFAHFVAIVTIVVNCIIYNMLASNYITQVQNMEKICETAGIIARSPSYVLSVLHHEFRYNFKFVPQTNGTADTLLPMPELLDWLFKVGVSVNNICAQIYELQKNVDTWEESSIHNYLFRMGEGPTPTQSLKMYIENMEVREVNLLRSLTQVAQKATQISETKDTGDGKQLKAFTQYHNDAMYIIFNSLLPILNGVKKAMVLCWKETTKVTSTMIIVVVLVIL</sequence>
<proteinExistence type="predicted"/>
<keyword evidence="2" id="KW-0472">Membrane</keyword>
<feature type="domain" description="TmcB/TmcC TPR repeats" evidence="3">
    <location>
        <begin position="2"/>
        <end position="73"/>
    </location>
</feature>
<comment type="caution">
    <text evidence="4">The sequence shown here is derived from an EMBL/GenBank/DDBJ whole genome shotgun (WGS) entry which is preliminary data.</text>
</comment>
<dbReference type="InterPro" id="IPR057352">
    <property type="entry name" value="TPR_TmcB/C"/>
</dbReference>
<evidence type="ECO:0000256" key="1">
    <source>
        <dbReference type="SAM" id="MobiDB-lite"/>
    </source>
</evidence>
<reference evidence="4 5" key="1">
    <citation type="submission" date="2019-03" db="EMBL/GenBank/DDBJ databases">
        <title>Single cell metagenomics reveals metabolic interactions within the superorganism composed of flagellate Streblomastix strix and complex community of Bacteroidetes bacteria on its surface.</title>
        <authorList>
            <person name="Treitli S.C."/>
            <person name="Kolisko M."/>
            <person name="Husnik F."/>
            <person name="Keeling P."/>
            <person name="Hampl V."/>
        </authorList>
    </citation>
    <scope>NUCLEOTIDE SEQUENCE [LARGE SCALE GENOMIC DNA]</scope>
    <source>
        <strain evidence="4">ST1C</strain>
    </source>
</reference>
<feature type="non-terminal residue" evidence="4">
    <location>
        <position position="379"/>
    </location>
</feature>
<keyword evidence="2" id="KW-1133">Transmembrane helix</keyword>
<keyword evidence="2" id="KW-0812">Transmembrane</keyword>
<feature type="compositionally biased region" description="Basic residues" evidence="1">
    <location>
        <begin position="105"/>
        <end position="123"/>
    </location>
</feature>
<evidence type="ECO:0000313" key="5">
    <source>
        <dbReference type="Proteomes" id="UP000324800"/>
    </source>
</evidence>
<organism evidence="4 5">
    <name type="scientific">Streblomastix strix</name>
    <dbReference type="NCBI Taxonomy" id="222440"/>
    <lineage>
        <taxon>Eukaryota</taxon>
        <taxon>Metamonada</taxon>
        <taxon>Preaxostyla</taxon>
        <taxon>Oxymonadida</taxon>
        <taxon>Streblomastigidae</taxon>
        <taxon>Streblomastix</taxon>
    </lineage>
</organism>
<dbReference type="AlphaFoldDB" id="A0A5J4TLU2"/>
<feature type="transmembrane region" description="Helical" evidence="2">
    <location>
        <begin position="152"/>
        <end position="178"/>
    </location>
</feature>
<evidence type="ECO:0000256" key="2">
    <source>
        <dbReference type="SAM" id="Phobius"/>
    </source>
</evidence>
<gene>
    <name evidence="4" type="ORF">EZS28_045750</name>
</gene>